<evidence type="ECO:0000313" key="9">
    <source>
        <dbReference type="EMBL" id="SEQ39078.1"/>
    </source>
</evidence>
<dbReference type="InterPro" id="IPR015421">
    <property type="entry name" value="PyrdxlP-dep_Trfase_major"/>
</dbReference>
<evidence type="ECO:0000256" key="7">
    <source>
        <dbReference type="RuleBase" id="RU004504"/>
    </source>
</evidence>
<keyword evidence="5" id="KW-0408">Iron</keyword>
<sequence length="377" mass="41547">MIYLDNSATTQPAQEVLKSFQTVSMNYYANPSSIHVGGSEVEKLLFKARTQIAQLLKVNEDEVIFTSGGTESNNLAIKGIAHAHQNRGNHIITTQIEHPAVLQVCKDLEREGFEVTYLPVDESGNINLDDLKKAINENTILVTIMHVNNEIGTIQPIEKIAKLLANYPKITFHTDHVQGFGKVSLPYDMEGLDLITISGHKIHGLKGTGCLIKKRHVQLKPLFHGGSQEGSVRPGTENVAGNVSLAKAMRLAVEKQSQYNRLIALHQKLFDQLEPIDKITINSPKNGAAHIFNFSVLGFKPEVLIHALGEKEIYVSTKSACSSKQDEPSHVIVACGKEQEAGAAIRVSLSINQSEEDIDIFIKEIKNVIQQYKSIMG</sequence>
<dbReference type="InterPro" id="IPR000192">
    <property type="entry name" value="Aminotrans_V_dom"/>
</dbReference>
<evidence type="ECO:0000313" key="10">
    <source>
        <dbReference type="Proteomes" id="UP000199427"/>
    </source>
</evidence>
<evidence type="ECO:0000256" key="1">
    <source>
        <dbReference type="ARBA" id="ARBA00001933"/>
    </source>
</evidence>
<keyword evidence="10" id="KW-1185">Reference proteome</keyword>
<dbReference type="GO" id="GO:0051536">
    <property type="term" value="F:iron-sulfur cluster binding"/>
    <property type="evidence" value="ECO:0007669"/>
    <property type="project" value="UniProtKB-KW"/>
</dbReference>
<dbReference type="Gene3D" id="1.10.260.50">
    <property type="match status" value="1"/>
</dbReference>
<dbReference type="FunFam" id="3.40.640.10:FF:000084">
    <property type="entry name" value="IscS-like cysteine desulfurase"/>
    <property type="match status" value="1"/>
</dbReference>
<dbReference type="SUPFAM" id="SSF53383">
    <property type="entry name" value="PLP-dependent transferases"/>
    <property type="match status" value="1"/>
</dbReference>
<dbReference type="PANTHER" id="PTHR11601">
    <property type="entry name" value="CYSTEINE DESULFURYLASE FAMILY MEMBER"/>
    <property type="match status" value="1"/>
</dbReference>
<dbReference type="AlphaFoldDB" id="A0A1H9FP04"/>
<dbReference type="GO" id="GO:0046872">
    <property type="term" value="F:metal ion binding"/>
    <property type="evidence" value="ECO:0007669"/>
    <property type="project" value="UniProtKB-KW"/>
</dbReference>
<keyword evidence="4" id="KW-0663">Pyridoxal phosphate</keyword>
<dbReference type="InterPro" id="IPR020578">
    <property type="entry name" value="Aminotrans_V_PyrdxlP_BS"/>
</dbReference>
<keyword evidence="3" id="KW-0479">Metal-binding</keyword>
<dbReference type="PROSITE" id="PS00595">
    <property type="entry name" value="AA_TRANSFER_CLASS_5"/>
    <property type="match status" value="1"/>
</dbReference>
<dbReference type="Proteomes" id="UP000199427">
    <property type="component" value="Unassembled WGS sequence"/>
</dbReference>
<evidence type="ECO:0000256" key="2">
    <source>
        <dbReference type="ARBA" id="ARBA00006490"/>
    </source>
</evidence>
<dbReference type="GO" id="GO:0031071">
    <property type="term" value="F:cysteine desulfurase activity"/>
    <property type="evidence" value="ECO:0007669"/>
    <property type="project" value="UniProtKB-ARBA"/>
</dbReference>
<reference evidence="9 10" key="1">
    <citation type="submission" date="2016-10" db="EMBL/GenBank/DDBJ databases">
        <authorList>
            <person name="de Groot N.N."/>
        </authorList>
    </citation>
    <scope>NUCLEOTIDE SEQUENCE [LARGE SCALE GENOMIC DNA]</scope>
    <source>
        <strain evidence="9 10">DSM 21633</strain>
    </source>
</reference>
<evidence type="ECO:0000256" key="4">
    <source>
        <dbReference type="ARBA" id="ARBA00022898"/>
    </source>
</evidence>
<dbReference type="InterPro" id="IPR015424">
    <property type="entry name" value="PyrdxlP-dep_Trfase"/>
</dbReference>
<dbReference type="OrthoDB" id="9808002at2"/>
<protein>
    <submittedName>
        <fullName evidence="9">Cysteine desulfurase</fullName>
    </submittedName>
</protein>
<organism evidence="9 10">
    <name type="scientific">Piscibacillus halophilus</name>
    <dbReference type="NCBI Taxonomy" id="571933"/>
    <lineage>
        <taxon>Bacteria</taxon>
        <taxon>Bacillati</taxon>
        <taxon>Bacillota</taxon>
        <taxon>Bacilli</taxon>
        <taxon>Bacillales</taxon>
        <taxon>Bacillaceae</taxon>
        <taxon>Piscibacillus</taxon>
    </lineage>
</organism>
<gene>
    <name evidence="9" type="ORF">SAMN05216362_11268</name>
</gene>
<dbReference type="InterPro" id="IPR015422">
    <property type="entry name" value="PyrdxlP-dep_Trfase_small"/>
</dbReference>
<accession>A0A1H9FP04</accession>
<dbReference type="PIRSF" id="PIRSF005572">
    <property type="entry name" value="NifS"/>
    <property type="match status" value="1"/>
</dbReference>
<proteinExistence type="inferred from homology"/>
<dbReference type="STRING" id="571933.SAMN05216362_11268"/>
<evidence type="ECO:0000259" key="8">
    <source>
        <dbReference type="Pfam" id="PF00266"/>
    </source>
</evidence>
<dbReference type="RefSeq" id="WP_091773431.1">
    <property type="nucleotide sequence ID" value="NZ_CAESCL010000140.1"/>
</dbReference>
<comment type="cofactor">
    <cofactor evidence="1 7">
        <name>pyridoxal 5'-phosphate</name>
        <dbReference type="ChEBI" id="CHEBI:597326"/>
    </cofactor>
</comment>
<dbReference type="PANTHER" id="PTHR11601:SF50">
    <property type="entry name" value="CYSTEINE DESULFURASE ISCS 2-RELATED"/>
    <property type="match status" value="1"/>
</dbReference>
<evidence type="ECO:0000256" key="5">
    <source>
        <dbReference type="ARBA" id="ARBA00023004"/>
    </source>
</evidence>
<keyword evidence="6" id="KW-0411">Iron-sulfur</keyword>
<comment type="similarity">
    <text evidence="2">Belongs to the class-V pyridoxal-phosphate-dependent aminotransferase family. NifS/IscS subfamily.</text>
</comment>
<dbReference type="Gene3D" id="3.40.640.10">
    <property type="entry name" value="Type I PLP-dependent aspartate aminotransferase-like (Major domain)"/>
    <property type="match status" value="1"/>
</dbReference>
<feature type="domain" description="Aminotransferase class V" evidence="8">
    <location>
        <begin position="2"/>
        <end position="361"/>
    </location>
</feature>
<dbReference type="Pfam" id="PF00266">
    <property type="entry name" value="Aminotran_5"/>
    <property type="match status" value="1"/>
</dbReference>
<evidence type="ECO:0000256" key="6">
    <source>
        <dbReference type="ARBA" id="ARBA00023014"/>
    </source>
</evidence>
<dbReference type="EMBL" id="FOES01000012">
    <property type="protein sequence ID" value="SEQ39078.1"/>
    <property type="molecule type" value="Genomic_DNA"/>
</dbReference>
<name>A0A1H9FP04_9BACI</name>
<evidence type="ECO:0000256" key="3">
    <source>
        <dbReference type="ARBA" id="ARBA00022723"/>
    </source>
</evidence>
<dbReference type="InterPro" id="IPR016454">
    <property type="entry name" value="Cysteine_dSase"/>
</dbReference>
<dbReference type="Gene3D" id="3.90.1150.10">
    <property type="entry name" value="Aspartate Aminotransferase, domain 1"/>
    <property type="match status" value="1"/>
</dbReference>